<accession>A0A564YE34</accession>
<dbReference type="Proteomes" id="UP000321570">
    <property type="component" value="Unassembled WGS sequence"/>
</dbReference>
<proteinExistence type="predicted"/>
<sequence length="52" mass="5673">MEFTTLPRPIKRISRALEHSRKCGRVTNRAASKRGCACGDLPSQLTISICAA</sequence>
<dbReference type="EMBL" id="CABIJS010000166">
    <property type="protein sequence ID" value="VUZ45209.1"/>
    <property type="molecule type" value="Genomic_DNA"/>
</dbReference>
<dbReference type="AlphaFoldDB" id="A0A564YE34"/>
<protein>
    <submittedName>
        <fullName evidence="1">Uncharacterized protein</fullName>
    </submittedName>
</protein>
<evidence type="ECO:0000313" key="1">
    <source>
        <dbReference type="EMBL" id="VUZ45209.1"/>
    </source>
</evidence>
<reference evidence="1 2" key="1">
    <citation type="submission" date="2019-07" db="EMBL/GenBank/DDBJ databases">
        <authorList>
            <person name="Jastrzebski P J."/>
            <person name="Paukszto L."/>
            <person name="Jastrzebski P J."/>
        </authorList>
    </citation>
    <scope>NUCLEOTIDE SEQUENCE [LARGE SCALE GENOMIC DNA]</scope>
    <source>
        <strain evidence="1 2">WMS-il1</strain>
    </source>
</reference>
<gene>
    <name evidence="1" type="ORF">WMSIL1_LOCUS5271</name>
</gene>
<evidence type="ECO:0000313" key="2">
    <source>
        <dbReference type="Proteomes" id="UP000321570"/>
    </source>
</evidence>
<name>A0A564YE34_HYMDI</name>
<organism evidence="1 2">
    <name type="scientific">Hymenolepis diminuta</name>
    <name type="common">Rat tapeworm</name>
    <dbReference type="NCBI Taxonomy" id="6216"/>
    <lineage>
        <taxon>Eukaryota</taxon>
        <taxon>Metazoa</taxon>
        <taxon>Spiralia</taxon>
        <taxon>Lophotrochozoa</taxon>
        <taxon>Platyhelminthes</taxon>
        <taxon>Cestoda</taxon>
        <taxon>Eucestoda</taxon>
        <taxon>Cyclophyllidea</taxon>
        <taxon>Hymenolepididae</taxon>
        <taxon>Hymenolepis</taxon>
    </lineage>
</organism>
<keyword evidence="2" id="KW-1185">Reference proteome</keyword>